<reference evidence="1" key="1">
    <citation type="journal article" date="2014" name="Int. J. Syst. Evol. Microbiol.">
        <title>Complete genome sequence of Corynebacterium casei LMG S-19264T (=DSM 44701T), isolated from a smear-ripened cheese.</title>
        <authorList>
            <consortium name="US DOE Joint Genome Institute (JGI-PGF)"/>
            <person name="Walter F."/>
            <person name="Albersmeier A."/>
            <person name="Kalinowski J."/>
            <person name="Ruckert C."/>
        </authorList>
    </citation>
    <scope>NUCLEOTIDE SEQUENCE</scope>
    <source>
        <strain evidence="1">CGMCC 1.12698</strain>
    </source>
</reference>
<evidence type="ECO:0000313" key="2">
    <source>
        <dbReference type="Proteomes" id="UP000605259"/>
    </source>
</evidence>
<proteinExistence type="predicted"/>
<sequence>MKDVQYLMRQIQCIQMERDALKKQQMIDEIKKDPALNKLFDEVNKLFTCLF</sequence>
<organism evidence="1 2">
    <name type="scientific">Priestia taiwanensis</name>
    <dbReference type="NCBI Taxonomy" id="1347902"/>
    <lineage>
        <taxon>Bacteria</taxon>
        <taxon>Bacillati</taxon>
        <taxon>Bacillota</taxon>
        <taxon>Bacilli</taxon>
        <taxon>Bacillales</taxon>
        <taxon>Bacillaceae</taxon>
        <taxon>Priestia</taxon>
    </lineage>
</organism>
<reference evidence="1" key="2">
    <citation type="submission" date="2020-09" db="EMBL/GenBank/DDBJ databases">
        <authorList>
            <person name="Sun Q."/>
            <person name="Zhou Y."/>
        </authorList>
    </citation>
    <scope>NUCLEOTIDE SEQUENCE</scope>
    <source>
        <strain evidence="1">CGMCC 1.12698</strain>
    </source>
</reference>
<name>A0A917AKB6_9BACI</name>
<gene>
    <name evidence="1" type="ORF">GCM10007140_05470</name>
</gene>
<keyword evidence="2" id="KW-1185">Reference proteome</keyword>
<comment type="caution">
    <text evidence="1">The sequence shown here is derived from an EMBL/GenBank/DDBJ whole genome shotgun (WGS) entry which is preliminary data.</text>
</comment>
<dbReference type="EMBL" id="BMFK01000001">
    <property type="protein sequence ID" value="GGE58015.1"/>
    <property type="molecule type" value="Genomic_DNA"/>
</dbReference>
<dbReference type="AlphaFoldDB" id="A0A917AKB6"/>
<accession>A0A917AKB6</accession>
<protein>
    <submittedName>
        <fullName evidence="1">Uncharacterized protein</fullName>
    </submittedName>
</protein>
<dbReference type="Proteomes" id="UP000605259">
    <property type="component" value="Unassembled WGS sequence"/>
</dbReference>
<evidence type="ECO:0000313" key="1">
    <source>
        <dbReference type="EMBL" id="GGE58015.1"/>
    </source>
</evidence>